<keyword evidence="1" id="KW-1133">Transmembrane helix</keyword>
<dbReference type="Proteomes" id="UP000177092">
    <property type="component" value="Unassembled WGS sequence"/>
</dbReference>
<name>A0A1F6A6M2_9BACT</name>
<evidence type="ECO:0000313" key="3">
    <source>
        <dbReference type="Proteomes" id="UP000177092"/>
    </source>
</evidence>
<organism evidence="2 3">
    <name type="scientific">Candidatus Gottesmanbacteria bacterium RIFCSPHIGHO2_02_FULL_40_13</name>
    <dbReference type="NCBI Taxonomy" id="1798384"/>
    <lineage>
        <taxon>Bacteria</taxon>
        <taxon>Candidatus Gottesmaniibacteriota</taxon>
    </lineage>
</organism>
<keyword evidence="1" id="KW-0472">Membrane</keyword>
<sequence>MSALEASTPVKEKQNLNEVLLSWNSPSHPFKKRNRLFYQTIIAFTFLLVVIVFFLHEFMLIGVILSVAFVVYVISSVQPIEVTHIITPLGINNAGRLFRWIELYGFWFEEKHGLKIIVIQTRLPFPGQIRAVYPSEIREKLKEVADKYLLYFEKPQKSFIDKLSDWVSRKFPMETTG</sequence>
<accession>A0A1F6A6M2</accession>
<gene>
    <name evidence="2" type="ORF">A3D03_02215</name>
</gene>
<protein>
    <recommendedName>
        <fullName evidence="4">DUF5673 domain-containing protein</fullName>
    </recommendedName>
</protein>
<proteinExistence type="predicted"/>
<feature type="transmembrane region" description="Helical" evidence="1">
    <location>
        <begin position="36"/>
        <end position="54"/>
    </location>
</feature>
<dbReference type="EMBL" id="MFJN01000050">
    <property type="protein sequence ID" value="OGG20341.1"/>
    <property type="molecule type" value="Genomic_DNA"/>
</dbReference>
<dbReference type="AlphaFoldDB" id="A0A1F6A6M2"/>
<dbReference type="STRING" id="1798384.A3D03_02215"/>
<feature type="transmembrane region" description="Helical" evidence="1">
    <location>
        <begin position="60"/>
        <end position="77"/>
    </location>
</feature>
<evidence type="ECO:0008006" key="4">
    <source>
        <dbReference type="Google" id="ProtNLM"/>
    </source>
</evidence>
<keyword evidence="1" id="KW-0812">Transmembrane</keyword>
<comment type="caution">
    <text evidence="2">The sequence shown here is derived from an EMBL/GenBank/DDBJ whole genome shotgun (WGS) entry which is preliminary data.</text>
</comment>
<reference evidence="2 3" key="1">
    <citation type="journal article" date="2016" name="Nat. Commun.">
        <title>Thousands of microbial genomes shed light on interconnected biogeochemical processes in an aquifer system.</title>
        <authorList>
            <person name="Anantharaman K."/>
            <person name="Brown C.T."/>
            <person name="Hug L.A."/>
            <person name="Sharon I."/>
            <person name="Castelle C.J."/>
            <person name="Probst A.J."/>
            <person name="Thomas B.C."/>
            <person name="Singh A."/>
            <person name="Wilkins M.J."/>
            <person name="Karaoz U."/>
            <person name="Brodie E.L."/>
            <person name="Williams K.H."/>
            <person name="Hubbard S.S."/>
            <person name="Banfield J.F."/>
        </authorList>
    </citation>
    <scope>NUCLEOTIDE SEQUENCE [LARGE SCALE GENOMIC DNA]</scope>
</reference>
<evidence type="ECO:0000256" key="1">
    <source>
        <dbReference type="SAM" id="Phobius"/>
    </source>
</evidence>
<evidence type="ECO:0000313" key="2">
    <source>
        <dbReference type="EMBL" id="OGG20341.1"/>
    </source>
</evidence>